<dbReference type="EMBL" id="JAAKFY010000009">
    <property type="protein sequence ID" value="KAF3852374.1"/>
    <property type="molecule type" value="Genomic_DNA"/>
</dbReference>
<gene>
    <name evidence="3" type="ORF">F7725_005729</name>
</gene>
<feature type="domain" description="PRELI/MSF1" evidence="2">
    <location>
        <begin position="7"/>
        <end position="179"/>
    </location>
</feature>
<dbReference type="PANTHER" id="PTHR11158">
    <property type="entry name" value="MSF1/PX19 RELATED"/>
    <property type="match status" value="1"/>
</dbReference>
<sequence length="210" mass="24042">MSGKKMVKYFCSNADIRSAWDHVVAAFWQRYPNPFSTHVLTEDVVYREVTADHRLLSRRLLMKTNRLPRWAERIFPSGMSRCVYIIEDSIVDPVNRKLTTYTWNLNHTTLMSVEERCIFQDSAEQPASTQMRREAWISSNVYGVSRPIQEFGLARFKSNQVKAMKGLEYALSNIQGETPQRPLRDPVKAKGGAKSLASAASVPQKPPQYV</sequence>
<accession>A0A7J5YS44</accession>
<dbReference type="InterPro" id="IPR037365">
    <property type="entry name" value="Slowmo/Ups"/>
</dbReference>
<dbReference type="GO" id="GO:0005758">
    <property type="term" value="C:mitochondrial intermembrane space"/>
    <property type="evidence" value="ECO:0007669"/>
    <property type="project" value="InterPro"/>
</dbReference>
<feature type="compositionally biased region" description="Low complexity" evidence="1">
    <location>
        <begin position="189"/>
        <end position="201"/>
    </location>
</feature>
<keyword evidence="4" id="KW-1185">Reference proteome</keyword>
<dbReference type="InterPro" id="IPR006797">
    <property type="entry name" value="PRELI/MSF1_dom"/>
</dbReference>
<dbReference type="AlphaFoldDB" id="A0A7J5YS44"/>
<dbReference type="Pfam" id="PF04707">
    <property type="entry name" value="PRELI"/>
    <property type="match status" value="1"/>
</dbReference>
<proteinExistence type="predicted"/>
<comment type="caution">
    <text evidence="3">The sequence shown here is derived from an EMBL/GenBank/DDBJ whole genome shotgun (WGS) entry which is preliminary data.</text>
</comment>
<reference evidence="3 4" key="1">
    <citation type="submission" date="2020-03" db="EMBL/GenBank/DDBJ databases">
        <title>Dissostichus mawsoni Genome sequencing and assembly.</title>
        <authorList>
            <person name="Park H."/>
        </authorList>
    </citation>
    <scope>NUCLEOTIDE SEQUENCE [LARGE SCALE GENOMIC DNA]</scope>
    <source>
        <strain evidence="3">DM0001</strain>
        <tissue evidence="3">Muscle</tissue>
    </source>
</reference>
<organism evidence="3 4">
    <name type="scientific">Dissostichus mawsoni</name>
    <name type="common">Antarctic cod</name>
    <dbReference type="NCBI Taxonomy" id="36200"/>
    <lineage>
        <taxon>Eukaryota</taxon>
        <taxon>Metazoa</taxon>
        <taxon>Chordata</taxon>
        <taxon>Craniata</taxon>
        <taxon>Vertebrata</taxon>
        <taxon>Euteleostomi</taxon>
        <taxon>Actinopterygii</taxon>
        <taxon>Neopterygii</taxon>
        <taxon>Teleostei</taxon>
        <taxon>Neoteleostei</taxon>
        <taxon>Acanthomorphata</taxon>
        <taxon>Eupercaria</taxon>
        <taxon>Perciformes</taxon>
        <taxon>Notothenioidei</taxon>
        <taxon>Nototheniidae</taxon>
        <taxon>Dissostichus</taxon>
    </lineage>
</organism>
<feature type="region of interest" description="Disordered" evidence="1">
    <location>
        <begin position="175"/>
        <end position="210"/>
    </location>
</feature>
<evidence type="ECO:0000259" key="2">
    <source>
        <dbReference type="PROSITE" id="PS50904"/>
    </source>
</evidence>
<name>A0A7J5YS44_DISMA</name>
<evidence type="ECO:0000256" key="1">
    <source>
        <dbReference type="SAM" id="MobiDB-lite"/>
    </source>
</evidence>
<dbReference type="Proteomes" id="UP000518266">
    <property type="component" value="Unassembled WGS sequence"/>
</dbReference>
<evidence type="ECO:0000313" key="4">
    <source>
        <dbReference type="Proteomes" id="UP000518266"/>
    </source>
</evidence>
<evidence type="ECO:0000313" key="3">
    <source>
        <dbReference type="EMBL" id="KAF3852374.1"/>
    </source>
</evidence>
<protein>
    <recommendedName>
        <fullName evidence="2">PRELI/MSF1 domain-containing protein</fullName>
    </recommendedName>
</protein>
<dbReference type="PROSITE" id="PS50904">
    <property type="entry name" value="PRELI_MSF1"/>
    <property type="match status" value="1"/>
</dbReference>
<dbReference type="OrthoDB" id="341300at2759"/>